<keyword evidence="5" id="KW-1185">Reference proteome</keyword>
<organism evidence="2 4">
    <name type="scientific">Cyberlindnera jadinii (strain ATCC 18201 / CBS 1600 / BCRC 20928 / JCM 3617 / NBRC 0987 / NRRL Y-1542)</name>
    <name type="common">Torula yeast</name>
    <name type="synonym">Candida utilis</name>
    <dbReference type="NCBI Taxonomy" id="983966"/>
    <lineage>
        <taxon>Eukaryota</taxon>
        <taxon>Fungi</taxon>
        <taxon>Dikarya</taxon>
        <taxon>Ascomycota</taxon>
        <taxon>Saccharomycotina</taxon>
        <taxon>Saccharomycetes</taxon>
        <taxon>Phaffomycetales</taxon>
        <taxon>Phaffomycetaceae</taxon>
        <taxon>Cyberlindnera</taxon>
    </lineage>
</organism>
<dbReference type="EMBL" id="CDQK01000002">
    <property type="protein sequence ID" value="CEP22053.1"/>
    <property type="molecule type" value="Genomic_DNA"/>
</dbReference>
<reference evidence="4" key="2">
    <citation type="journal article" date="2015" name="J. Biotechnol.">
        <title>The structure of the Cyberlindnera jadinii genome and its relation to Candida utilis analyzed by the occurrence of single nucleotide polymorphisms.</title>
        <authorList>
            <person name="Rupp O."/>
            <person name="Brinkrolf K."/>
            <person name="Buerth C."/>
            <person name="Kunigo M."/>
            <person name="Schneider J."/>
            <person name="Jaenicke S."/>
            <person name="Goesmann A."/>
            <person name="Puehler A."/>
            <person name="Jaeger K.-E."/>
            <person name="Ernst J.F."/>
        </authorList>
    </citation>
    <scope>NUCLEOTIDE SEQUENCE [LARGE SCALE GENOMIC DNA]</scope>
    <source>
        <strain evidence="4">ATCC 18201 / CBS 1600 / BCRC 20928 / JCM 3617 / NBRC 0987 / NRRL Y-1542</strain>
    </source>
</reference>
<accession>A0A1E4RZ90</accession>
<dbReference type="SMART" id="SM00320">
    <property type="entry name" value="WD40"/>
    <property type="match status" value="1"/>
</dbReference>
<sequence length="472" mass="53909">MSLDVFDDDFMVSDDSIMSYNDLPQIPDQYQYLNFLYGLMTDTRRCCRAEPLLPHKELALCLHNLKQTLLKEEQVIVPGPNHSFNTGDVQGIYWDSKTQRETMLEERLKRYETFTNIPGCISKASSDVNFEYTPSSRKVWQFDRFYRKPTPKLPHFQLRNQLIHIPPSNRCKVIYSELSFSAGHSAYPVLKQLDLQTGEIDPLVEFKHDPSMRITCVDSAKENVSLIGTLHGSLYIKSCDGSLHDTSIGDSFGSINCIRMDNNLNQAQICTNNGQLTTIDLNNCQKLQNTRFPWPINYMTNCPYEPNVQLFVGDNVNGYLLDKRQGLVPIDSLRGHKDFNFACDWSTIDCNLIATGSQDCTVRVWDRRWLDRDVVCTQTDSGVRTVEFNRLSSTQQLSWSESIDRVCVASLNEPEWTIEEVTFLGQTMGAHFVNVDDQGEQWLVCGISDGTTGGILRMKAYSPTSFMSYDYI</sequence>
<dbReference type="STRING" id="983966.A0A0H5C2I4"/>
<dbReference type="AlphaFoldDB" id="A0A0H5C2I4"/>
<name>A0A0H5C2I4_CYBJN</name>
<dbReference type="InterPro" id="IPR036322">
    <property type="entry name" value="WD40_repeat_dom_sf"/>
</dbReference>
<proteinExistence type="predicted"/>
<reference evidence="3 5" key="3">
    <citation type="journal article" date="2016" name="Proc. Natl. Acad. Sci. U.S.A.">
        <title>Comparative genomics of biotechnologically important yeasts.</title>
        <authorList>
            <person name="Riley R."/>
            <person name="Haridas S."/>
            <person name="Wolfe K.H."/>
            <person name="Lopes M.R."/>
            <person name="Hittinger C.T."/>
            <person name="Goeker M."/>
            <person name="Salamov A.A."/>
            <person name="Wisecaver J.H."/>
            <person name="Long T.M."/>
            <person name="Calvey C.H."/>
            <person name="Aerts A.L."/>
            <person name="Barry K.W."/>
            <person name="Choi C."/>
            <person name="Clum A."/>
            <person name="Coughlan A.Y."/>
            <person name="Deshpande S."/>
            <person name="Douglass A.P."/>
            <person name="Hanson S.J."/>
            <person name="Klenk H.-P."/>
            <person name="LaButti K.M."/>
            <person name="Lapidus A."/>
            <person name="Lindquist E.A."/>
            <person name="Lipzen A.M."/>
            <person name="Meier-Kolthoff J.P."/>
            <person name="Ohm R.A."/>
            <person name="Otillar R.P."/>
            <person name="Pangilinan J.L."/>
            <person name="Peng Y."/>
            <person name="Rokas A."/>
            <person name="Rosa C.A."/>
            <person name="Scheuner C."/>
            <person name="Sibirny A.A."/>
            <person name="Slot J.C."/>
            <person name="Stielow J.B."/>
            <person name="Sun H."/>
            <person name="Kurtzman C.P."/>
            <person name="Blackwell M."/>
            <person name="Grigoriev I.V."/>
            <person name="Jeffries T.W."/>
        </authorList>
    </citation>
    <scope>NUCLEOTIDE SEQUENCE [LARGE SCALE GENOMIC DNA]</scope>
    <source>
        <strain evidence="5">ATCC 18201 / CBS 1600 / BCRC 20928 / JCM 3617 / NBRC 0987 / NRRL Y-1542</strain>
        <strain evidence="3">NRRL Y-1542</strain>
    </source>
</reference>
<dbReference type="PROSITE" id="PS50082">
    <property type="entry name" value="WD_REPEATS_2"/>
    <property type="match status" value="1"/>
</dbReference>
<dbReference type="RefSeq" id="XP_020069474.1">
    <property type="nucleotide sequence ID" value="XM_020217578.1"/>
</dbReference>
<dbReference type="EMBL" id="KV453935">
    <property type="protein sequence ID" value="ODV72435.1"/>
    <property type="molecule type" value="Genomic_DNA"/>
</dbReference>
<dbReference type="Gene3D" id="2.130.10.10">
    <property type="entry name" value="YVTN repeat-like/Quinoprotein amine dehydrogenase"/>
    <property type="match status" value="1"/>
</dbReference>
<feature type="repeat" description="WD" evidence="1">
    <location>
        <begin position="333"/>
        <end position="366"/>
    </location>
</feature>
<evidence type="ECO:0000313" key="4">
    <source>
        <dbReference type="Proteomes" id="UP000038830"/>
    </source>
</evidence>
<accession>A0A0H5C2I4</accession>
<dbReference type="OMA" id="HITHFQL"/>
<keyword evidence="1" id="KW-0853">WD repeat</keyword>
<evidence type="ECO:0000313" key="5">
    <source>
        <dbReference type="Proteomes" id="UP000094389"/>
    </source>
</evidence>
<dbReference type="OrthoDB" id="20669at2759"/>
<dbReference type="InterPro" id="IPR001680">
    <property type="entry name" value="WD40_rpt"/>
</dbReference>
<evidence type="ECO:0000256" key="1">
    <source>
        <dbReference type="PROSITE-ProRule" id="PRU00221"/>
    </source>
</evidence>
<reference evidence="2" key="1">
    <citation type="submission" date="2014-12" db="EMBL/GenBank/DDBJ databases">
        <authorList>
            <person name="Jaenicke S."/>
        </authorList>
    </citation>
    <scope>NUCLEOTIDE SEQUENCE [LARGE SCALE GENOMIC DNA]</scope>
    <source>
        <strain evidence="2">CBS1600</strain>
    </source>
</reference>
<dbReference type="SUPFAM" id="SSF50978">
    <property type="entry name" value="WD40 repeat-like"/>
    <property type="match status" value="1"/>
</dbReference>
<dbReference type="PANTHER" id="PTHR43991">
    <property type="entry name" value="WD REPEAT PROTEIN (AFU_ORTHOLOGUE AFUA_8G05640)-RELATED"/>
    <property type="match status" value="1"/>
</dbReference>
<dbReference type="InterPro" id="IPR015943">
    <property type="entry name" value="WD40/YVTN_repeat-like_dom_sf"/>
</dbReference>
<evidence type="ECO:0000313" key="2">
    <source>
        <dbReference type="EMBL" id="CEP22053.1"/>
    </source>
</evidence>
<dbReference type="GeneID" id="30991974"/>
<dbReference type="PANTHER" id="PTHR43991:SF12">
    <property type="entry name" value="WD REPEAT PROTEIN (AFU_ORTHOLOGUE AFUA_8G05640)"/>
    <property type="match status" value="1"/>
</dbReference>
<dbReference type="Proteomes" id="UP000094389">
    <property type="component" value="Unassembled WGS sequence"/>
</dbReference>
<dbReference type="Proteomes" id="UP000038830">
    <property type="component" value="Unassembled WGS sequence"/>
</dbReference>
<gene>
    <name evidence="2" type="ORF">BN1211_2317</name>
    <name evidence="3" type="ORF">CYBJADRAFT_21318</name>
</gene>
<evidence type="ECO:0000313" key="3">
    <source>
        <dbReference type="EMBL" id="ODV72435.1"/>
    </source>
</evidence>
<protein>
    <submittedName>
        <fullName evidence="2">Uncharacterized protein</fullName>
    </submittedName>
</protein>